<feature type="non-terminal residue" evidence="3">
    <location>
        <position position="1"/>
    </location>
</feature>
<evidence type="ECO:0000313" key="3">
    <source>
        <dbReference type="EMBL" id="EIM79436.1"/>
    </source>
</evidence>
<feature type="region of interest" description="Disordered" evidence="1">
    <location>
        <begin position="954"/>
        <end position="977"/>
    </location>
</feature>
<name>R7RVZ0_STEHR</name>
<dbReference type="RefSeq" id="XP_007311390.1">
    <property type="nucleotide sequence ID" value="XM_007311328.1"/>
</dbReference>
<dbReference type="Pfam" id="PF18758">
    <property type="entry name" value="KDZ"/>
    <property type="match status" value="1"/>
</dbReference>
<dbReference type="Pfam" id="PF18803">
    <property type="entry name" value="CxC2"/>
    <property type="match status" value="1"/>
</dbReference>
<protein>
    <recommendedName>
        <fullName evidence="2">CxC2-like cysteine cluster KDZ transposase-associated domain-containing protein</fullName>
    </recommendedName>
</protein>
<evidence type="ECO:0000259" key="2">
    <source>
        <dbReference type="Pfam" id="PF18803"/>
    </source>
</evidence>
<sequence length="1011" mass="115855">YIYQDAPLQTWLQFRQDYLDELMRSEGRGFFCGSSCCGKCRKMDILYRCKECSGGEMLCDQCMVEEHSLLPLHIVEEWTGRFFRRVRLATMGLRVQLGHRPGEVCSSSHHGHKDFIVLHVNGIHQVAIDFCGCHQRADHWRQLMRFRWYPATPISPQTCATFEVLRLFQTLNLQGKITAYDFYQGLCRLTDGYGTEALPDRLPSFMLMEQEWRNLLLLKRGARGLDPSGVKGTRQGSLAVDCRACPIPGVNLPQGWEHAAKKQAWLYRLLLAQDANFRLKGRLRSSSVVDISLSNGLAYFVEDRAYKAFLYSRKDEEDDLSNCVPFNALAKANNKSAKCLANTGVGGVCCGRHECIRPNGLGDLQKGERYRNMDYIFLASIICIQLLALVSSYDIGCQWSINFWERMNDMPENLQLSESIQNIEFVVPAFHLEAHIESCKPLFSPRFIRWLAQTEFEAIERIWAILNGAASSTKEMRPGHRRDTLDDFVGYANWMKTIRLGRRTSLLKKLVVAIPACLDHRAALAGFEKNLEKEAPEVFAEWVKMYEAWDESDDRAIDCPFVAPRQEMTIGEVRLRLTQKEQERGVTSIRGRDDSGECAFIVLGMDIEVQQAQLQADLKKSKHATHLQRAELEDRRSSLYRRIQRLRDLQGHLMPDLRLKLNITEQTFRGRRSESETIPLHLPSSLPPGIRATTCSVDLIDTEQQLREAEAYDALESLRNQLRTKTFMSRYKISNITGQRTNTRAQELLGRVEGRLQLLKLRYRRARAAVMSLLGEDGWNDRGLGSKLLELKDEDVRGLSDAVLKEADKASVEFARQKAASGNATLATTRTLKQYPEKQQKMSWIWRAVQIHDDGSDPGFNDALRMEWAKAKARAARWTEEVELVYEEMRRTIEYCRWRAKWWESQSAARTDVSPELADGLSVYALEHADLERRMERDLESRWEAVRSRARALMDSNFEEKTGDNTSGGSTTMPPQPETVFLNLRDLQVLVDDEGGDEEVEADDEDEDDDH</sequence>
<accession>R7RVZ0</accession>
<dbReference type="InterPro" id="IPR040521">
    <property type="entry name" value="KDZ"/>
</dbReference>
<dbReference type="OMA" id="PNTRARE"/>
<organism evidence="3 4">
    <name type="scientific">Stereum hirsutum (strain FP-91666)</name>
    <name type="common">White-rot fungus</name>
    <dbReference type="NCBI Taxonomy" id="721885"/>
    <lineage>
        <taxon>Eukaryota</taxon>
        <taxon>Fungi</taxon>
        <taxon>Dikarya</taxon>
        <taxon>Basidiomycota</taxon>
        <taxon>Agaricomycotina</taxon>
        <taxon>Agaricomycetes</taxon>
        <taxon>Russulales</taxon>
        <taxon>Stereaceae</taxon>
        <taxon>Stereum</taxon>
    </lineage>
</organism>
<dbReference type="GeneID" id="18806536"/>
<reference evidence="4" key="1">
    <citation type="journal article" date="2012" name="Science">
        <title>The Paleozoic origin of enzymatic lignin decomposition reconstructed from 31 fungal genomes.</title>
        <authorList>
            <person name="Floudas D."/>
            <person name="Binder M."/>
            <person name="Riley R."/>
            <person name="Barry K."/>
            <person name="Blanchette R.A."/>
            <person name="Henrissat B."/>
            <person name="Martinez A.T."/>
            <person name="Otillar R."/>
            <person name="Spatafora J.W."/>
            <person name="Yadav J.S."/>
            <person name="Aerts A."/>
            <person name="Benoit I."/>
            <person name="Boyd A."/>
            <person name="Carlson A."/>
            <person name="Copeland A."/>
            <person name="Coutinho P.M."/>
            <person name="de Vries R.P."/>
            <person name="Ferreira P."/>
            <person name="Findley K."/>
            <person name="Foster B."/>
            <person name="Gaskell J."/>
            <person name="Glotzer D."/>
            <person name="Gorecki P."/>
            <person name="Heitman J."/>
            <person name="Hesse C."/>
            <person name="Hori C."/>
            <person name="Igarashi K."/>
            <person name="Jurgens J.A."/>
            <person name="Kallen N."/>
            <person name="Kersten P."/>
            <person name="Kohler A."/>
            <person name="Kuees U."/>
            <person name="Kumar T.K.A."/>
            <person name="Kuo A."/>
            <person name="LaButti K."/>
            <person name="Larrondo L.F."/>
            <person name="Lindquist E."/>
            <person name="Ling A."/>
            <person name="Lombard V."/>
            <person name="Lucas S."/>
            <person name="Lundell T."/>
            <person name="Martin R."/>
            <person name="McLaughlin D.J."/>
            <person name="Morgenstern I."/>
            <person name="Morin E."/>
            <person name="Murat C."/>
            <person name="Nagy L.G."/>
            <person name="Nolan M."/>
            <person name="Ohm R.A."/>
            <person name="Patyshakuliyeva A."/>
            <person name="Rokas A."/>
            <person name="Ruiz-Duenas F.J."/>
            <person name="Sabat G."/>
            <person name="Salamov A."/>
            <person name="Samejima M."/>
            <person name="Schmutz J."/>
            <person name="Slot J.C."/>
            <person name="St John F."/>
            <person name="Stenlid J."/>
            <person name="Sun H."/>
            <person name="Sun S."/>
            <person name="Syed K."/>
            <person name="Tsang A."/>
            <person name="Wiebenga A."/>
            <person name="Young D."/>
            <person name="Pisabarro A."/>
            <person name="Eastwood D.C."/>
            <person name="Martin F."/>
            <person name="Cullen D."/>
            <person name="Grigoriev I.V."/>
            <person name="Hibbett D.S."/>
        </authorList>
    </citation>
    <scope>NUCLEOTIDE SEQUENCE [LARGE SCALE GENOMIC DNA]</scope>
    <source>
        <strain evidence="4">FP-91666</strain>
    </source>
</reference>
<gene>
    <name evidence="3" type="ORF">STEHIDRAFT_69399</name>
</gene>
<dbReference type="PANTHER" id="PTHR33096">
    <property type="entry name" value="CXC2 DOMAIN-CONTAINING PROTEIN"/>
    <property type="match status" value="1"/>
</dbReference>
<dbReference type="AlphaFoldDB" id="R7RVZ0"/>
<dbReference type="PANTHER" id="PTHR33096:SF1">
    <property type="entry name" value="CXC1-LIKE CYSTEINE CLUSTER ASSOCIATED WITH KDZ TRANSPOSASES DOMAIN-CONTAINING PROTEIN"/>
    <property type="match status" value="1"/>
</dbReference>
<feature type="region of interest" description="Disordered" evidence="1">
    <location>
        <begin position="992"/>
        <end position="1011"/>
    </location>
</feature>
<evidence type="ECO:0000313" key="4">
    <source>
        <dbReference type="Proteomes" id="UP000053927"/>
    </source>
</evidence>
<keyword evidence="4" id="KW-1185">Reference proteome</keyword>
<feature type="domain" description="CxC2-like cysteine cluster KDZ transposase-associated" evidence="2">
    <location>
        <begin position="88"/>
        <end position="193"/>
    </location>
</feature>
<feature type="compositionally biased region" description="Polar residues" evidence="1">
    <location>
        <begin position="964"/>
        <end position="973"/>
    </location>
</feature>
<dbReference type="InterPro" id="IPR041457">
    <property type="entry name" value="CxC2_KDZ-assoc"/>
</dbReference>
<dbReference type="KEGG" id="shs:STEHIDRAFT_69399"/>
<dbReference type="EMBL" id="JH687404">
    <property type="protein sequence ID" value="EIM79436.1"/>
    <property type="molecule type" value="Genomic_DNA"/>
</dbReference>
<dbReference type="eggNOG" id="ENOG502SJXV">
    <property type="taxonomic scope" value="Eukaryota"/>
</dbReference>
<evidence type="ECO:0000256" key="1">
    <source>
        <dbReference type="SAM" id="MobiDB-lite"/>
    </source>
</evidence>
<dbReference type="Proteomes" id="UP000053927">
    <property type="component" value="Unassembled WGS sequence"/>
</dbReference>
<dbReference type="OrthoDB" id="2682806at2759"/>
<proteinExistence type="predicted"/>